<evidence type="ECO:0000259" key="2">
    <source>
        <dbReference type="PROSITE" id="PS50181"/>
    </source>
</evidence>
<protein>
    <recommendedName>
        <fullName evidence="2">F-box domain-containing protein</fullName>
    </recommendedName>
</protein>
<keyword evidence="4" id="KW-1185">Reference proteome</keyword>
<evidence type="ECO:0000313" key="4">
    <source>
        <dbReference type="Proteomes" id="UP001430584"/>
    </source>
</evidence>
<dbReference type="PROSITE" id="PS50181">
    <property type="entry name" value="FBOX"/>
    <property type="match status" value="1"/>
</dbReference>
<evidence type="ECO:0000256" key="1">
    <source>
        <dbReference type="SAM" id="MobiDB-lite"/>
    </source>
</evidence>
<dbReference type="RefSeq" id="XP_066633464.1">
    <property type="nucleotide sequence ID" value="XM_066775583.1"/>
</dbReference>
<gene>
    <name evidence="3" type="ORF">SLS55_004122</name>
</gene>
<dbReference type="GeneID" id="92008207"/>
<dbReference type="SUPFAM" id="SSF52047">
    <property type="entry name" value="RNI-like"/>
    <property type="match status" value="1"/>
</dbReference>
<dbReference type="InterPro" id="IPR001810">
    <property type="entry name" value="F-box_dom"/>
</dbReference>
<dbReference type="Proteomes" id="UP001430584">
    <property type="component" value="Unassembled WGS sequence"/>
</dbReference>
<proteinExistence type="predicted"/>
<dbReference type="InterPro" id="IPR032675">
    <property type="entry name" value="LRR_dom_sf"/>
</dbReference>
<dbReference type="EMBL" id="JAJVCZ030000004">
    <property type="protein sequence ID" value="KAL0260435.1"/>
    <property type="molecule type" value="Genomic_DNA"/>
</dbReference>
<dbReference type="SUPFAM" id="SSF81383">
    <property type="entry name" value="F-box domain"/>
    <property type="match status" value="1"/>
</dbReference>
<evidence type="ECO:0000313" key="3">
    <source>
        <dbReference type="EMBL" id="KAL0260435.1"/>
    </source>
</evidence>
<dbReference type="CDD" id="cd09917">
    <property type="entry name" value="F-box_SF"/>
    <property type="match status" value="1"/>
</dbReference>
<organism evidence="3 4">
    <name type="scientific">Diplodia seriata</name>
    <dbReference type="NCBI Taxonomy" id="420778"/>
    <lineage>
        <taxon>Eukaryota</taxon>
        <taxon>Fungi</taxon>
        <taxon>Dikarya</taxon>
        <taxon>Ascomycota</taxon>
        <taxon>Pezizomycotina</taxon>
        <taxon>Dothideomycetes</taxon>
        <taxon>Dothideomycetes incertae sedis</taxon>
        <taxon>Botryosphaeriales</taxon>
        <taxon>Botryosphaeriaceae</taxon>
        <taxon>Diplodia</taxon>
    </lineage>
</organism>
<comment type="caution">
    <text evidence="3">The sequence shown here is derived from an EMBL/GenBank/DDBJ whole genome shotgun (WGS) entry which is preliminary data.</text>
</comment>
<dbReference type="InterPro" id="IPR036047">
    <property type="entry name" value="F-box-like_dom_sf"/>
</dbReference>
<sequence length="572" mass="64270">MPALLDLPTELLQKVVSTLPRSQDVAAVAATCRKLNRVASGELYENIRLKLPEPVDLKDLGVIVNLASSLFLGDPVLRHSTKSISITLPDMSTRFLPRLVPRRLRATADIAGLEQWGITTLDQSVNLADGQVWAYMTLLLHACRNIHTLHLDGNFFKMLDFWKTDLQAFGKLQTVELITSGAASVPRPPPSVAILAGLSHIPNLRTLRLTISGNWVRGLDPVRPIFRSEFPPFAHITTLALWKCELRMLVIRTLLGHMPHLVSLEIDLLFVIDLREQDNTLKWCLIDLGRLRKAILGTGLGGALGKYRKEGQHCSNTLEHLKISVDFSCKRFTKSSSNMDLDYQVLPEQEEASWGWDDSDSDESSEEDDDDDDELENHDEEDDSEDDSEEEREEEVEVKMYGAVYSMEPGNPPYPQRRGTQWEINELGSLKGLKKLKTLEIEPMFLSGNHRPIPTQGDDDVEPGPRPRWTPLDVLLPDSLEEFRIANGPVGWVLLSGDTDFLRTQGAGADLSSLSDMFVAYKEGGGHLPNLRKVVHTVRASPCPWDDPSWDEQQMELKSMLKDLAVDYEWPC</sequence>
<dbReference type="Pfam" id="PF12937">
    <property type="entry name" value="F-box-like"/>
    <property type="match status" value="1"/>
</dbReference>
<accession>A0ABR3CIK9</accession>
<dbReference type="Gene3D" id="3.80.10.10">
    <property type="entry name" value="Ribonuclease Inhibitor"/>
    <property type="match status" value="1"/>
</dbReference>
<name>A0ABR3CIK9_9PEZI</name>
<feature type="domain" description="F-box" evidence="2">
    <location>
        <begin position="1"/>
        <end position="47"/>
    </location>
</feature>
<reference evidence="3 4" key="1">
    <citation type="submission" date="2024-02" db="EMBL/GenBank/DDBJ databases">
        <title>De novo assembly and annotation of 12 fungi associated with fruit tree decline syndrome in Ontario, Canada.</title>
        <authorList>
            <person name="Sulman M."/>
            <person name="Ellouze W."/>
            <person name="Ilyukhin E."/>
        </authorList>
    </citation>
    <scope>NUCLEOTIDE SEQUENCE [LARGE SCALE GENOMIC DNA]</scope>
    <source>
        <strain evidence="3 4">FDS-637</strain>
    </source>
</reference>
<feature type="region of interest" description="Disordered" evidence="1">
    <location>
        <begin position="350"/>
        <end position="396"/>
    </location>
</feature>
<feature type="compositionally biased region" description="Acidic residues" evidence="1">
    <location>
        <begin position="357"/>
        <end position="396"/>
    </location>
</feature>